<gene>
    <name evidence="3 4 5 6" type="primary">LOC103513171</name>
</gene>
<dbReference type="RefSeq" id="XP_026682247.1">
    <property type="nucleotide sequence ID" value="XM_026826446.1"/>
</dbReference>
<dbReference type="PaxDb" id="121845-A0A1S3D7R4"/>
<dbReference type="GeneID" id="103513171"/>
<evidence type="ECO:0000313" key="4">
    <source>
        <dbReference type="RefSeq" id="XP_026682245.1"/>
    </source>
</evidence>
<protein>
    <submittedName>
        <fullName evidence="3 4">Uncharacterized protein LOC103513171</fullName>
    </submittedName>
</protein>
<dbReference type="RefSeq" id="XP_008476203.1">
    <property type="nucleotide sequence ID" value="XM_008477981.3"/>
</dbReference>
<name>A0A1S3D7R4_DIACI</name>
<evidence type="ECO:0000313" key="5">
    <source>
        <dbReference type="RefSeq" id="XP_026682246.1"/>
    </source>
</evidence>
<accession>A0A1S3D7R4</accession>
<sequence length="119" mass="13371">MSYYPTSSTSTRSDSPSSDFDSVSDEDYELTPAEYHGLNRLRCVWPGCDVVRPRVYCRGSHHVMCGEHAWRAACARCGSSTRQFTEGRMAVLRAFCRMMRSVNALDPWGRVTARPVEGA</sequence>
<evidence type="ECO:0000313" key="2">
    <source>
        <dbReference type="Proteomes" id="UP000079169"/>
    </source>
</evidence>
<evidence type="ECO:0000313" key="3">
    <source>
        <dbReference type="RefSeq" id="XP_008476203.1"/>
    </source>
</evidence>
<reference evidence="3 4" key="1">
    <citation type="submission" date="2025-04" db="UniProtKB">
        <authorList>
            <consortium name="RefSeq"/>
        </authorList>
    </citation>
    <scope>IDENTIFICATION</scope>
</reference>
<feature type="compositionally biased region" description="Low complexity" evidence="1">
    <location>
        <begin position="1"/>
        <end position="21"/>
    </location>
</feature>
<dbReference type="RefSeq" id="XP_026682246.1">
    <property type="nucleotide sequence ID" value="XM_026826445.1"/>
</dbReference>
<dbReference type="Proteomes" id="UP000079169">
    <property type="component" value="Unplaced"/>
</dbReference>
<evidence type="ECO:0000256" key="1">
    <source>
        <dbReference type="SAM" id="MobiDB-lite"/>
    </source>
</evidence>
<proteinExistence type="predicted"/>
<dbReference type="RefSeq" id="XP_026682245.1">
    <property type="nucleotide sequence ID" value="XM_026826444.1"/>
</dbReference>
<organism evidence="2 3">
    <name type="scientific">Diaphorina citri</name>
    <name type="common">Asian citrus psyllid</name>
    <dbReference type="NCBI Taxonomy" id="121845"/>
    <lineage>
        <taxon>Eukaryota</taxon>
        <taxon>Metazoa</taxon>
        <taxon>Ecdysozoa</taxon>
        <taxon>Arthropoda</taxon>
        <taxon>Hexapoda</taxon>
        <taxon>Insecta</taxon>
        <taxon>Pterygota</taxon>
        <taxon>Neoptera</taxon>
        <taxon>Paraneoptera</taxon>
        <taxon>Hemiptera</taxon>
        <taxon>Sternorrhyncha</taxon>
        <taxon>Psylloidea</taxon>
        <taxon>Psyllidae</taxon>
        <taxon>Diaphorininae</taxon>
        <taxon>Diaphorina</taxon>
    </lineage>
</organism>
<evidence type="ECO:0000313" key="6">
    <source>
        <dbReference type="RefSeq" id="XP_026682247.1"/>
    </source>
</evidence>
<feature type="region of interest" description="Disordered" evidence="1">
    <location>
        <begin position="1"/>
        <end position="25"/>
    </location>
</feature>
<dbReference type="AlphaFoldDB" id="A0A1S3D7R4"/>
<dbReference type="KEGG" id="dci:103513171"/>
<keyword evidence="2" id="KW-1185">Reference proteome</keyword>